<dbReference type="Proteomes" id="UP000298663">
    <property type="component" value="Unassembled WGS sequence"/>
</dbReference>
<feature type="compositionally biased region" description="Low complexity" evidence="7">
    <location>
        <begin position="485"/>
        <end position="500"/>
    </location>
</feature>
<dbReference type="PANTHER" id="PTHR23288">
    <property type="entry name" value="OCCLUDIN AND RNA POLYMERASE II ELONGATION FACTOR ELL"/>
    <property type="match status" value="1"/>
</dbReference>
<feature type="compositionally biased region" description="Low complexity" evidence="7">
    <location>
        <begin position="372"/>
        <end position="387"/>
    </location>
</feature>
<dbReference type="InterPro" id="IPR019464">
    <property type="entry name" value="ELL_N"/>
</dbReference>
<evidence type="ECO:0000259" key="8">
    <source>
        <dbReference type="PROSITE" id="PS51980"/>
    </source>
</evidence>
<dbReference type="OrthoDB" id="6284217at2759"/>
<dbReference type="SUPFAM" id="SSF144292">
    <property type="entry name" value="occludin/ELL-like"/>
    <property type="match status" value="1"/>
</dbReference>
<dbReference type="GO" id="GO:0000987">
    <property type="term" value="F:cis-regulatory region sequence-specific DNA binding"/>
    <property type="evidence" value="ECO:0007669"/>
    <property type="project" value="TreeGrafter"/>
</dbReference>
<proteinExistence type="inferred from homology"/>
<keyword evidence="3" id="KW-0805">Transcription regulation</keyword>
<feature type="compositionally biased region" description="Basic and acidic residues" evidence="7">
    <location>
        <begin position="503"/>
        <end position="517"/>
    </location>
</feature>
<dbReference type="InterPro" id="IPR042065">
    <property type="entry name" value="E3_ELL-like"/>
</dbReference>
<gene>
    <name evidence="9" type="ORF">L596_004747</name>
</gene>
<evidence type="ECO:0000256" key="2">
    <source>
        <dbReference type="ARBA" id="ARBA00009171"/>
    </source>
</evidence>
<comment type="similarity">
    <text evidence="2 6">Belongs to the ELL/occludin family.</text>
</comment>
<dbReference type="PROSITE" id="PS51980">
    <property type="entry name" value="OCEL"/>
    <property type="match status" value="1"/>
</dbReference>
<evidence type="ECO:0000256" key="1">
    <source>
        <dbReference type="ARBA" id="ARBA00004123"/>
    </source>
</evidence>
<evidence type="ECO:0000313" key="9">
    <source>
        <dbReference type="EMBL" id="TMS37910.1"/>
    </source>
</evidence>
<sequence length="657" mass="72218">MNGSPTTGSCGANVNLDVNHVEDQDNGEIAFHVKFTDECLEAINNAIGHKTPITFSNNRQNGVFFKIGSGASAQKFRVGSQPNPEGSSAVMYDEASNKYKNVAGIHTTKLQVQATERSFTDTRVKAQKMIEEDKRKKTKDVQSQSRYQKPVVSMVSRPSNYSGSRPVSASSSFKARSTPETLSGTPKPSQPASNSTPPVNRPTMSAHLRQELMRKSMRVRVLHLLATAKYPTADDVVAKVARDGFKDANVDESATVRQLIEDLSDKNTKGDRITLKSQYFPEINMSWPWFSTEEKRHVRIAIAANSNSSASSNFAPTRNSRVAPVQAPSAPAHATPNEKDHSSPSKSNASTPNLPKKLIPGNVAKPEKKSPVKSTSPKVTSSKQPSPKVSPPGTKFAIPVVPSPATSKSPEEKSGSTPGAPKRRIANQSNHGAPVEKKSRTSPPAEAEVVEKPKKETPAPKKKKEASESTTTTPKSAEKEKETGKSSSKQSTGTTVSKTTIPKKKDSAAAQKLKKDVQDARELIDNPQPSKDWELVYGKIENDEDCEKYFTLFNQDHGEYLQAFHRLQIVMKEFEDLGKDLHKVSSGTKEHQVADKQIHDRFLHYLKDKEFLTCIQRHKDLSVKLEVLRKRIEEYHSAHGLELKVDVKTGTGDGVKV</sequence>
<feature type="compositionally biased region" description="Polar residues" evidence="7">
    <location>
        <begin position="344"/>
        <end position="353"/>
    </location>
</feature>
<dbReference type="GO" id="GO:0042795">
    <property type="term" value="P:snRNA transcription by RNA polymerase II"/>
    <property type="evidence" value="ECO:0007669"/>
    <property type="project" value="TreeGrafter"/>
</dbReference>
<dbReference type="GO" id="GO:0032968">
    <property type="term" value="P:positive regulation of transcription elongation by RNA polymerase II"/>
    <property type="evidence" value="ECO:0007669"/>
    <property type="project" value="TreeGrafter"/>
</dbReference>
<accession>A0A4U8UWR6</accession>
<feature type="compositionally biased region" description="Basic and acidic residues" evidence="7">
    <location>
        <begin position="449"/>
        <end position="459"/>
    </location>
</feature>
<keyword evidence="10" id="KW-1185">Reference proteome</keyword>
<dbReference type="GO" id="GO:0006368">
    <property type="term" value="P:transcription elongation by RNA polymerase II"/>
    <property type="evidence" value="ECO:0007669"/>
    <property type="project" value="InterPro"/>
</dbReference>
<dbReference type="STRING" id="34508.A0A4U8UWR6"/>
<reference evidence="9 10" key="2">
    <citation type="journal article" date="2019" name="G3 (Bethesda)">
        <title>Hybrid Assembly of the Genome of the Entomopathogenic Nematode Steinernema carpocapsae Identifies the X-Chromosome.</title>
        <authorList>
            <person name="Serra L."/>
            <person name="Macchietto M."/>
            <person name="Macias-Munoz A."/>
            <person name="McGill C.J."/>
            <person name="Rodriguez I.M."/>
            <person name="Rodriguez B."/>
            <person name="Murad R."/>
            <person name="Mortazavi A."/>
        </authorList>
    </citation>
    <scope>NUCLEOTIDE SEQUENCE [LARGE SCALE GENOMIC DNA]</scope>
    <source>
        <strain evidence="9 10">ALL</strain>
    </source>
</reference>
<dbReference type="EMBL" id="AZBU02000001">
    <property type="protein sequence ID" value="TMS37910.1"/>
    <property type="molecule type" value="Genomic_DNA"/>
</dbReference>
<evidence type="ECO:0000256" key="3">
    <source>
        <dbReference type="ARBA" id="ARBA00023015"/>
    </source>
</evidence>
<dbReference type="InterPro" id="IPR010844">
    <property type="entry name" value="Occludin_ELL"/>
</dbReference>
<organism evidence="9 10">
    <name type="scientific">Steinernema carpocapsae</name>
    <name type="common">Entomopathogenic nematode</name>
    <dbReference type="NCBI Taxonomy" id="34508"/>
    <lineage>
        <taxon>Eukaryota</taxon>
        <taxon>Metazoa</taxon>
        <taxon>Ecdysozoa</taxon>
        <taxon>Nematoda</taxon>
        <taxon>Chromadorea</taxon>
        <taxon>Rhabditida</taxon>
        <taxon>Tylenchina</taxon>
        <taxon>Panagrolaimomorpha</taxon>
        <taxon>Strongyloidoidea</taxon>
        <taxon>Steinernematidae</taxon>
        <taxon>Steinernema</taxon>
    </lineage>
</organism>
<feature type="compositionally biased region" description="Polar residues" evidence="7">
    <location>
        <begin position="156"/>
        <end position="198"/>
    </location>
</feature>
<dbReference type="Pfam" id="PF10390">
    <property type="entry name" value="ELL"/>
    <property type="match status" value="1"/>
</dbReference>
<feature type="region of interest" description="Disordered" evidence="7">
    <location>
        <begin position="127"/>
        <end position="202"/>
    </location>
</feature>
<comment type="subcellular location">
    <subcellularLocation>
        <location evidence="1">Nucleus</location>
    </subcellularLocation>
</comment>
<evidence type="ECO:0000256" key="4">
    <source>
        <dbReference type="ARBA" id="ARBA00023163"/>
    </source>
</evidence>
<keyword evidence="4" id="KW-0804">Transcription</keyword>
<reference evidence="9 10" key="1">
    <citation type="journal article" date="2015" name="Genome Biol.">
        <title>Comparative genomics of Steinernema reveals deeply conserved gene regulatory networks.</title>
        <authorList>
            <person name="Dillman A.R."/>
            <person name="Macchietto M."/>
            <person name="Porter C.F."/>
            <person name="Rogers A."/>
            <person name="Williams B."/>
            <person name="Antoshechkin I."/>
            <person name="Lee M.M."/>
            <person name="Goodwin Z."/>
            <person name="Lu X."/>
            <person name="Lewis E.E."/>
            <person name="Goodrich-Blair H."/>
            <person name="Stock S.P."/>
            <person name="Adams B.J."/>
            <person name="Sternberg P.W."/>
            <person name="Mortazavi A."/>
        </authorList>
    </citation>
    <scope>NUCLEOTIDE SEQUENCE [LARGE SCALE GENOMIC DNA]</scope>
    <source>
        <strain evidence="9 10">ALL</strain>
    </source>
</reference>
<name>A0A4U8UWR6_STECR</name>
<keyword evidence="5" id="KW-0539">Nucleus</keyword>
<dbReference type="InterPro" id="IPR031176">
    <property type="entry name" value="ELL/occludin"/>
</dbReference>
<evidence type="ECO:0000256" key="6">
    <source>
        <dbReference type="PROSITE-ProRule" id="PRU01324"/>
    </source>
</evidence>
<dbReference type="PANTHER" id="PTHR23288:SF17">
    <property type="entry name" value="RNA POLYMERASE II ELONGATION FACTOR ELL"/>
    <property type="match status" value="1"/>
</dbReference>
<evidence type="ECO:0000256" key="5">
    <source>
        <dbReference type="ARBA" id="ARBA00023242"/>
    </source>
</evidence>
<dbReference type="Pfam" id="PF07303">
    <property type="entry name" value="Occludin_ELL"/>
    <property type="match status" value="1"/>
</dbReference>
<dbReference type="InterPro" id="IPR036390">
    <property type="entry name" value="WH_DNA-bd_sf"/>
</dbReference>
<evidence type="ECO:0000313" key="10">
    <source>
        <dbReference type="Proteomes" id="UP000298663"/>
    </source>
</evidence>
<dbReference type="Gene3D" id="1.10.10.2670">
    <property type="entry name" value="E3 ubiquitin-protein ligase"/>
    <property type="match status" value="1"/>
</dbReference>
<dbReference type="AlphaFoldDB" id="A0A4U8UWR6"/>
<dbReference type="GO" id="GO:0008023">
    <property type="term" value="C:transcription elongation factor complex"/>
    <property type="evidence" value="ECO:0007669"/>
    <property type="project" value="InterPro"/>
</dbReference>
<feature type="region of interest" description="Disordered" evidence="7">
    <location>
        <begin position="307"/>
        <end position="517"/>
    </location>
</feature>
<dbReference type="Gene3D" id="6.10.140.340">
    <property type="match status" value="1"/>
</dbReference>
<dbReference type="SUPFAM" id="SSF46785">
    <property type="entry name" value="Winged helix' DNA-binding domain"/>
    <property type="match status" value="1"/>
</dbReference>
<protein>
    <recommendedName>
        <fullName evidence="8">OCEL domain-containing protein</fullName>
    </recommendedName>
</protein>
<comment type="caution">
    <text evidence="9">The sequence shown here is derived from an EMBL/GenBank/DDBJ whole genome shotgun (WGS) entry which is preliminary data.</text>
</comment>
<feature type="domain" description="OCEL" evidence="8">
    <location>
        <begin position="531"/>
        <end position="640"/>
    </location>
</feature>
<evidence type="ECO:0000256" key="7">
    <source>
        <dbReference type="SAM" id="MobiDB-lite"/>
    </source>
</evidence>